<feature type="signal peptide" evidence="2">
    <location>
        <begin position="1"/>
        <end position="23"/>
    </location>
</feature>
<keyword evidence="2" id="KW-0732">Signal</keyword>
<organism evidence="3 4">
    <name type="scientific">Acaryochloris marina (strain MBIC 11017)</name>
    <dbReference type="NCBI Taxonomy" id="329726"/>
    <lineage>
        <taxon>Bacteria</taxon>
        <taxon>Bacillati</taxon>
        <taxon>Cyanobacteriota</taxon>
        <taxon>Cyanophyceae</taxon>
        <taxon>Acaryochloridales</taxon>
        <taxon>Acaryochloridaceae</taxon>
        <taxon>Acaryochloris</taxon>
    </lineage>
</organism>
<accession>B0CAM7</accession>
<dbReference type="RefSeq" id="WP_012164437.1">
    <property type="nucleotide sequence ID" value="NC_009925.1"/>
</dbReference>
<keyword evidence="4" id="KW-1185">Reference proteome</keyword>
<dbReference type="Proteomes" id="UP000000268">
    <property type="component" value="Chromosome"/>
</dbReference>
<evidence type="ECO:0000313" key="3">
    <source>
        <dbReference type="EMBL" id="ABW29093.1"/>
    </source>
</evidence>
<reference evidence="3 4" key="1">
    <citation type="journal article" date="2008" name="Proc. Natl. Acad. Sci. U.S.A.">
        <title>Niche adaptation and genome expansion in the chlorophyll d-producing cyanobacterium Acaryochloris marina.</title>
        <authorList>
            <person name="Swingley W.D."/>
            <person name="Chen M."/>
            <person name="Cheung P.C."/>
            <person name="Conrad A.L."/>
            <person name="Dejesa L.C."/>
            <person name="Hao J."/>
            <person name="Honchak B.M."/>
            <person name="Karbach L.E."/>
            <person name="Kurdoglu A."/>
            <person name="Lahiri S."/>
            <person name="Mastrian S.D."/>
            <person name="Miyashita H."/>
            <person name="Page L."/>
            <person name="Ramakrishna P."/>
            <person name="Satoh S."/>
            <person name="Sattley W.M."/>
            <person name="Shimada Y."/>
            <person name="Taylor H.L."/>
            <person name="Tomo T."/>
            <person name="Tsuchiya T."/>
            <person name="Wang Z.T."/>
            <person name="Raymond J."/>
            <person name="Mimuro M."/>
            <person name="Blankenship R.E."/>
            <person name="Touchman J.W."/>
        </authorList>
    </citation>
    <scope>NUCLEOTIDE SEQUENCE [LARGE SCALE GENOMIC DNA]</scope>
    <source>
        <strain evidence="4">MBIC 11017</strain>
    </source>
</reference>
<feature type="region of interest" description="Disordered" evidence="1">
    <location>
        <begin position="45"/>
        <end position="75"/>
    </location>
</feature>
<dbReference type="OrthoDB" id="9830705at2"/>
<dbReference type="STRING" id="329726.AM1_4112"/>
<evidence type="ECO:0000256" key="2">
    <source>
        <dbReference type="SAM" id="SignalP"/>
    </source>
</evidence>
<proteinExistence type="predicted"/>
<protein>
    <submittedName>
        <fullName evidence="3">Uncharacterized protein</fullName>
    </submittedName>
</protein>
<dbReference type="EMBL" id="CP000828">
    <property type="protein sequence ID" value="ABW29093.1"/>
    <property type="molecule type" value="Genomic_DNA"/>
</dbReference>
<name>B0CAM7_ACAM1</name>
<dbReference type="HOGENOM" id="CLU_1987746_0_0_3"/>
<evidence type="ECO:0000256" key="1">
    <source>
        <dbReference type="SAM" id="MobiDB-lite"/>
    </source>
</evidence>
<sequence>MQLKLTLYGAVAYAVFSTSPCYAQIVHVMTFQNSSGGRHIREITGQQTQDDQSIGVSLNTSDERTTTRSSSTVNGVTQEQTYTYINSAKSQAVETGHRRRIEHTRLFEAYDYSDYAVDHTVDFSF</sequence>
<dbReference type="KEGG" id="amr:AM1_4112"/>
<feature type="chain" id="PRO_5002748360" evidence="2">
    <location>
        <begin position="24"/>
        <end position="125"/>
    </location>
</feature>
<dbReference type="AlphaFoldDB" id="B0CAM7"/>
<gene>
    <name evidence="3" type="ordered locus">AM1_4112</name>
</gene>
<feature type="compositionally biased region" description="Polar residues" evidence="1">
    <location>
        <begin position="45"/>
        <end position="59"/>
    </location>
</feature>
<evidence type="ECO:0000313" key="4">
    <source>
        <dbReference type="Proteomes" id="UP000000268"/>
    </source>
</evidence>